<protein>
    <submittedName>
        <fullName evidence="1">DUF1667 domain-containing protein</fullName>
    </submittedName>
</protein>
<gene>
    <name evidence="1" type="ORF">IAA63_11560</name>
</gene>
<accession>A0A9D1NXA3</accession>
<dbReference type="AlphaFoldDB" id="A0A9D1NXA3"/>
<dbReference type="Gene3D" id="3.10.530.10">
    <property type="entry name" value="CPE0013-like"/>
    <property type="match status" value="1"/>
</dbReference>
<organism evidence="1 2">
    <name type="scientific">Candidatus Pullilachnospira stercoravium</name>
    <dbReference type="NCBI Taxonomy" id="2840913"/>
    <lineage>
        <taxon>Bacteria</taxon>
        <taxon>Bacillati</taxon>
        <taxon>Bacillota</taxon>
        <taxon>Clostridia</taxon>
        <taxon>Lachnospirales</taxon>
        <taxon>Lachnospiraceae</taxon>
        <taxon>Lachnospiraceae incertae sedis</taxon>
        <taxon>Candidatus Pullilachnospira</taxon>
    </lineage>
</organism>
<name>A0A9D1NXA3_9FIRM</name>
<dbReference type="InterPro" id="IPR012460">
    <property type="entry name" value="DUF1667"/>
</dbReference>
<proteinExistence type="predicted"/>
<dbReference type="EMBL" id="DVON01000244">
    <property type="protein sequence ID" value="HIV13760.1"/>
    <property type="molecule type" value="Genomic_DNA"/>
</dbReference>
<dbReference type="Pfam" id="PF07892">
    <property type="entry name" value="DUF1667"/>
    <property type="match status" value="1"/>
</dbReference>
<dbReference type="Proteomes" id="UP000886723">
    <property type="component" value="Unassembled WGS sequence"/>
</dbReference>
<evidence type="ECO:0000313" key="2">
    <source>
        <dbReference type="Proteomes" id="UP000886723"/>
    </source>
</evidence>
<sequence length="121" mass="12801">MEIRELTCIGCPMGCQMRVTMEAGEIRQVEGNTCKRGDAYARKEVTNPTRIVTSTVRVTGGELPVVSVKTASDIPKEKIRACVLALKSIRVAAPVSIGDVVAENVAGTGVSIVATRNVKTA</sequence>
<dbReference type="PANTHER" id="PTHR39450:SF1">
    <property type="entry name" value="DUF1667 DOMAIN-CONTAINING PROTEIN"/>
    <property type="match status" value="1"/>
</dbReference>
<reference evidence="1" key="2">
    <citation type="journal article" date="2021" name="PeerJ">
        <title>Extensive microbial diversity within the chicken gut microbiome revealed by metagenomics and culture.</title>
        <authorList>
            <person name="Gilroy R."/>
            <person name="Ravi A."/>
            <person name="Getino M."/>
            <person name="Pursley I."/>
            <person name="Horton D.L."/>
            <person name="Alikhan N.F."/>
            <person name="Baker D."/>
            <person name="Gharbi K."/>
            <person name="Hall N."/>
            <person name="Watson M."/>
            <person name="Adriaenssens E.M."/>
            <person name="Foster-Nyarko E."/>
            <person name="Jarju S."/>
            <person name="Secka A."/>
            <person name="Antonio M."/>
            <person name="Oren A."/>
            <person name="Chaudhuri R.R."/>
            <person name="La Ragione R."/>
            <person name="Hildebrand F."/>
            <person name="Pallen M.J."/>
        </authorList>
    </citation>
    <scope>NUCLEOTIDE SEQUENCE</scope>
    <source>
        <strain evidence="1">ChiBcec2-4451</strain>
    </source>
</reference>
<dbReference type="SUPFAM" id="SSF53706">
    <property type="entry name" value="Formate dehydrogenase/DMSO reductase, domains 1-3"/>
    <property type="match status" value="1"/>
</dbReference>
<dbReference type="InterPro" id="IPR036593">
    <property type="entry name" value="CPE0013-like_sf"/>
</dbReference>
<comment type="caution">
    <text evidence="1">The sequence shown here is derived from an EMBL/GenBank/DDBJ whole genome shotgun (WGS) entry which is preliminary data.</text>
</comment>
<reference evidence="1" key="1">
    <citation type="submission" date="2020-10" db="EMBL/GenBank/DDBJ databases">
        <authorList>
            <person name="Gilroy R."/>
        </authorList>
    </citation>
    <scope>NUCLEOTIDE SEQUENCE</scope>
    <source>
        <strain evidence="1">ChiBcec2-4451</strain>
    </source>
</reference>
<dbReference type="PANTHER" id="PTHR39450">
    <property type="entry name" value="MOLYBDOPTERIN OXIDOREDUCTASE, 4FE-4S CLUSTER-BINDING SUBUNIT"/>
    <property type="match status" value="1"/>
</dbReference>
<evidence type="ECO:0000313" key="1">
    <source>
        <dbReference type="EMBL" id="HIV13760.1"/>
    </source>
</evidence>
<dbReference type="SUPFAM" id="SSF160148">
    <property type="entry name" value="CPE0013-like"/>
    <property type="match status" value="1"/>
</dbReference>